<protein>
    <submittedName>
        <fullName evidence="2">Uncharacterized protein</fullName>
    </submittedName>
</protein>
<dbReference type="OrthoDB" id="10521872at2759"/>
<sequence length="604" mass="66186">MEPPRDASPVARGPGAFRRACPDCEDSRTKLQRAVVVIEALKARVAELETSAARRGAIGGRQRVGETLDEKVLSELERKDQEVRTMREAVIELSAQIAQKEALLLDCQERLAEAATRPQASTGDLRNGRAPPVPPVERHYPGGWRPPGANVTASSMSEPAFAVPQKMTRPQILTAKEFAAGFKKTLAFQPCVIKQNGGSSDEASATRSSRERRSGGDVEDSADSLQALWSQWVARATASSHCGLLHLGALSASAKRLFESLGLPQEEGTLKLATVDCGPAPSLRVFARQSDQTAAIEISESQSRLEANDGECCFLIFGFGGRMRSPPSDRPDFVVNCNLIRSTAAPYDQFQKWRDAFARCRLLESVDAGRRSQKPEKPSRRPSSKKMQSNADSLVREVLRKCSDFDKAQHYLNWFHQNMGKPDAAGRVLSLEEVTEAQLRVMQFFEEGGGKRDSSSSDASSSSSYKPRRGRPRKSKEDLKKAKSKKDLKRKGTGGEELEGALFGSDSEALSGEESVDAEEEANFSAAVLADLGDVNDEPQAMEDGYPVQHWEDCAREVLPGYEGFNRRATAVMIKSEVGQGQLQVTFDEQAACPPLQPHQEEKF</sequence>
<dbReference type="AlphaFoldDB" id="A0A1Q9D442"/>
<feature type="compositionally biased region" description="Basic residues" evidence="1">
    <location>
        <begin position="482"/>
        <end position="492"/>
    </location>
</feature>
<dbReference type="EMBL" id="LSRX01000735">
    <property type="protein sequence ID" value="OLP89953.1"/>
    <property type="molecule type" value="Genomic_DNA"/>
</dbReference>
<name>A0A1Q9D442_SYMMI</name>
<accession>A0A1Q9D442</accession>
<feature type="compositionally biased region" description="Basic and acidic residues" evidence="1">
    <location>
        <begin position="368"/>
        <end position="379"/>
    </location>
</feature>
<feature type="region of interest" description="Disordered" evidence="1">
    <location>
        <begin position="196"/>
        <end position="220"/>
    </location>
</feature>
<comment type="caution">
    <text evidence="2">The sequence shown here is derived from an EMBL/GenBank/DDBJ whole genome shotgun (WGS) entry which is preliminary data.</text>
</comment>
<feature type="region of interest" description="Disordered" evidence="1">
    <location>
        <begin position="368"/>
        <end position="392"/>
    </location>
</feature>
<feature type="region of interest" description="Disordered" evidence="1">
    <location>
        <begin position="446"/>
        <end position="516"/>
    </location>
</feature>
<organism evidence="2 3">
    <name type="scientific">Symbiodinium microadriaticum</name>
    <name type="common">Dinoflagellate</name>
    <name type="synonym">Zooxanthella microadriatica</name>
    <dbReference type="NCBI Taxonomy" id="2951"/>
    <lineage>
        <taxon>Eukaryota</taxon>
        <taxon>Sar</taxon>
        <taxon>Alveolata</taxon>
        <taxon>Dinophyceae</taxon>
        <taxon>Suessiales</taxon>
        <taxon>Symbiodiniaceae</taxon>
        <taxon>Symbiodinium</taxon>
    </lineage>
</organism>
<keyword evidence="3" id="KW-1185">Reference proteome</keyword>
<feature type="region of interest" description="Disordered" evidence="1">
    <location>
        <begin position="115"/>
        <end position="143"/>
    </location>
</feature>
<evidence type="ECO:0000313" key="3">
    <source>
        <dbReference type="Proteomes" id="UP000186817"/>
    </source>
</evidence>
<feature type="compositionally biased region" description="Low complexity" evidence="1">
    <location>
        <begin position="456"/>
        <end position="465"/>
    </location>
</feature>
<reference evidence="2 3" key="1">
    <citation type="submission" date="2016-02" db="EMBL/GenBank/DDBJ databases">
        <title>Genome analysis of coral dinoflagellate symbionts highlights evolutionary adaptations to a symbiotic lifestyle.</title>
        <authorList>
            <person name="Aranda M."/>
            <person name="Li Y."/>
            <person name="Liew Y.J."/>
            <person name="Baumgarten S."/>
            <person name="Simakov O."/>
            <person name="Wilson M."/>
            <person name="Piel J."/>
            <person name="Ashoor H."/>
            <person name="Bougouffa S."/>
            <person name="Bajic V.B."/>
            <person name="Ryu T."/>
            <person name="Ravasi T."/>
            <person name="Bayer T."/>
            <person name="Micklem G."/>
            <person name="Kim H."/>
            <person name="Bhak J."/>
            <person name="Lajeunesse T.C."/>
            <person name="Voolstra C.R."/>
        </authorList>
    </citation>
    <scope>NUCLEOTIDE SEQUENCE [LARGE SCALE GENOMIC DNA]</scope>
    <source>
        <strain evidence="2 3">CCMP2467</strain>
    </source>
</reference>
<proteinExistence type="predicted"/>
<dbReference type="Proteomes" id="UP000186817">
    <property type="component" value="Unassembled WGS sequence"/>
</dbReference>
<evidence type="ECO:0000313" key="2">
    <source>
        <dbReference type="EMBL" id="OLP89953.1"/>
    </source>
</evidence>
<evidence type="ECO:0000256" key="1">
    <source>
        <dbReference type="SAM" id="MobiDB-lite"/>
    </source>
</evidence>
<gene>
    <name evidence="2" type="ORF">AK812_SmicGene28533</name>
</gene>